<dbReference type="Proteomes" id="UP000182149">
    <property type="component" value="Unassembled WGS sequence"/>
</dbReference>
<organism evidence="1 2">
    <name type="scientific">Enterococcus aquimarinus</name>
    <dbReference type="NCBI Taxonomy" id="328396"/>
    <lineage>
        <taxon>Bacteria</taxon>
        <taxon>Bacillati</taxon>
        <taxon>Bacillota</taxon>
        <taxon>Bacilli</taxon>
        <taxon>Lactobacillales</taxon>
        <taxon>Enterococcaceae</taxon>
        <taxon>Enterococcus</taxon>
    </lineage>
</organism>
<proteinExistence type="predicted"/>
<dbReference type="AlphaFoldDB" id="A0A1L8QXH9"/>
<dbReference type="STRING" id="328396.RU93_GL000126"/>
<dbReference type="InterPro" id="IPR014959">
    <property type="entry name" value="DUF1827"/>
</dbReference>
<dbReference type="EMBL" id="JXKD01000001">
    <property type="protein sequence ID" value="OJG12196.1"/>
    <property type="molecule type" value="Genomic_DNA"/>
</dbReference>
<gene>
    <name evidence="1" type="ORF">RU93_GL000126</name>
</gene>
<accession>A0A1L8QXH9</accession>
<dbReference type="GO" id="GO:0016853">
    <property type="term" value="F:isomerase activity"/>
    <property type="evidence" value="ECO:0007669"/>
    <property type="project" value="UniProtKB-KW"/>
</dbReference>
<evidence type="ECO:0000313" key="2">
    <source>
        <dbReference type="Proteomes" id="UP000182149"/>
    </source>
</evidence>
<sequence>MIQMRLINVTNSYSRLVLQQLENTDAELVKVYTSGSITIIYTAAPLHNEIVMVSKKRAIKPEEINEVKAYFLDKLSESEYIEENISIIESPSLVEISIPKHPKERKNRAYG</sequence>
<reference evidence="1 2" key="1">
    <citation type="submission" date="2014-12" db="EMBL/GenBank/DDBJ databases">
        <title>Draft genome sequences of 29 type strains of Enterococci.</title>
        <authorList>
            <person name="Zhong Z."/>
            <person name="Sun Z."/>
            <person name="Liu W."/>
            <person name="Zhang W."/>
            <person name="Zhang H."/>
        </authorList>
    </citation>
    <scope>NUCLEOTIDE SEQUENCE [LARGE SCALE GENOMIC DNA]</scope>
    <source>
        <strain evidence="1 2">DSM 17690</strain>
    </source>
</reference>
<dbReference type="InterPro" id="IPR038226">
    <property type="entry name" value="LMG18311-like_sf"/>
</dbReference>
<protein>
    <submittedName>
        <fullName evidence="1">Ribose 5-phosphate isomerase</fullName>
    </submittedName>
</protein>
<comment type="caution">
    <text evidence="1">The sequence shown here is derived from an EMBL/GenBank/DDBJ whole genome shotgun (WGS) entry which is preliminary data.</text>
</comment>
<evidence type="ECO:0000313" key="1">
    <source>
        <dbReference type="EMBL" id="OJG12196.1"/>
    </source>
</evidence>
<keyword evidence="1" id="KW-0413">Isomerase</keyword>
<dbReference type="Gene3D" id="3.40.1720.10">
    <property type="entry name" value="Streptococcus thermophilus LMG 18311 protein like"/>
    <property type="match status" value="1"/>
</dbReference>
<keyword evidence="2" id="KW-1185">Reference proteome</keyword>
<dbReference type="Pfam" id="PF08860">
    <property type="entry name" value="DUF1827"/>
    <property type="match status" value="1"/>
</dbReference>
<name>A0A1L8QXH9_9ENTE</name>